<dbReference type="Gene3D" id="1.10.4160.10">
    <property type="entry name" value="Hydantoin permease"/>
    <property type="match status" value="1"/>
</dbReference>
<keyword evidence="1" id="KW-1133">Transmembrane helix</keyword>
<dbReference type="EMBL" id="LZYB01000006">
    <property type="protein sequence ID" value="OBV10493.1"/>
    <property type="molecule type" value="Genomic_DNA"/>
</dbReference>
<feature type="transmembrane region" description="Helical" evidence="1">
    <location>
        <begin position="31"/>
        <end position="54"/>
    </location>
</feature>
<dbReference type="PANTHER" id="PTHR30569">
    <property type="entry name" value="CYTOSINE TRANSPORTER CODB"/>
    <property type="match status" value="1"/>
</dbReference>
<dbReference type="RefSeq" id="WP_068865399.1">
    <property type="nucleotide sequence ID" value="NZ_LZYB01000006.1"/>
</dbReference>
<sequence length="486" mass="50747">MTKGANRIEAALAETLPLLPEERSWSFRDMLAVKSGLSIATWGFLFGGATGQLVGFVDGFIALFFGTAVGLGILFFALLLPVYRNGCESFVFLRSAFGPIGASLLAVPLVLGMVPFSAAILSTMAGAATEEVLIGLSLFPADSGLPLAAIMSFAVLGVSFLLAARGSDTLRLFNLATVPLLVLLSGGLLAAVFIEAGWDTILAAAPPETRWDRPTRLMLAVELNIVAAISWFGLVGNLMRYGQSARGATWGTWIGLVPVSLLPATAGLASSLALGSPDPVQWMTPLVGPVLGLAMLLILILANVSSAVGLLQGNVTTIIQNFGAPIRQLGFAGMTGILCVIACLIIWFATDALYARFYSITASFGAIFAACIGVLLADRLVLRRSKVDLAGLHDTAGGPYAFWLGVNPAALIALAVGFAAYITLLEPVSQTPNPAFRYLSASLPAIAAAFAVHLALSRVVTIRARRGGYPGGRQAKLEIVDAEPAE</sequence>
<dbReference type="PATRIC" id="fig|1300349.4.peg.2445"/>
<feature type="transmembrane region" description="Helical" evidence="1">
    <location>
        <begin position="250"/>
        <end position="274"/>
    </location>
</feature>
<feature type="transmembrane region" description="Helical" evidence="1">
    <location>
        <begin position="145"/>
        <end position="164"/>
    </location>
</feature>
<feature type="transmembrane region" description="Helical" evidence="1">
    <location>
        <begin position="286"/>
        <end position="308"/>
    </location>
</feature>
<organism evidence="2 3">
    <name type="scientific">Erythrobacter dokdonensis DSW-74</name>
    <dbReference type="NCBI Taxonomy" id="1300349"/>
    <lineage>
        <taxon>Bacteria</taxon>
        <taxon>Pseudomonadati</taxon>
        <taxon>Pseudomonadota</taxon>
        <taxon>Alphaproteobacteria</taxon>
        <taxon>Sphingomonadales</taxon>
        <taxon>Erythrobacteraceae</taxon>
        <taxon>Erythrobacter/Porphyrobacter group</taxon>
        <taxon>Erythrobacter</taxon>
    </lineage>
</organism>
<evidence type="ECO:0000313" key="3">
    <source>
        <dbReference type="Proteomes" id="UP000092484"/>
    </source>
</evidence>
<feature type="transmembrane region" description="Helical" evidence="1">
    <location>
        <begin position="60"/>
        <end position="83"/>
    </location>
</feature>
<accession>A0A1A7BD85</accession>
<evidence type="ECO:0000256" key="1">
    <source>
        <dbReference type="SAM" id="Phobius"/>
    </source>
</evidence>
<feature type="transmembrane region" description="Helical" evidence="1">
    <location>
        <begin position="218"/>
        <end position="238"/>
    </location>
</feature>
<feature type="transmembrane region" description="Helical" evidence="1">
    <location>
        <begin position="435"/>
        <end position="456"/>
    </location>
</feature>
<feature type="transmembrane region" description="Helical" evidence="1">
    <location>
        <begin position="329"/>
        <end position="349"/>
    </location>
</feature>
<protein>
    <submittedName>
        <fullName evidence="2">Cytosine/uracil/thiamine/allantoin permease</fullName>
    </submittedName>
</protein>
<dbReference type="GO" id="GO:0005886">
    <property type="term" value="C:plasma membrane"/>
    <property type="evidence" value="ECO:0007669"/>
    <property type="project" value="TreeGrafter"/>
</dbReference>
<dbReference type="Proteomes" id="UP000092484">
    <property type="component" value="Unassembled WGS sequence"/>
</dbReference>
<evidence type="ECO:0000313" key="2">
    <source>
        <dbReference type="EMBL" id="OBV10493.1"/>
    </source>
</evidence>
<keyword evidence="1" id="KW-0812">Transmembrane</keyword>
<dbReference type="PANTHER" id="PTHR30569:SF0">
    <property type="entry name" value="CYTOSINE PERMEASE"/>
    <property type="match status" value="1"/>
</dbReference>
<feature type="transmembrane region" description="Helical" evidence="1">
    <location>
        <begin position="176"/>
        <end position="198"/>
    </location>
</feature>
<feature type="transmembrane region" description="Helical" evidence="1">
    <location>
        <begin position="398"/>
        <end position="423"/>
    </location>
</feature>
<feature type="transmembrane region" description="Helical" evidence="1">
    <location>
        <begin position="355"/>
        <end position="377"/>
    </location>
</feature>
<dbReference type="GO" id="GO:0015209">
    <property type="term" value="F:cytosine transmembrane transporter activity"/>
    <property type="evidence" value="ECO:0007669"/>
    <property type="project" value="InterPro"/>
</dbReference>
<gene>
    <name evidence="2" type="ORF">I603_2455</name>
</gene>
<dbReference type="AlphaFoldDB" id="A0A1A7BD85"/>
<keyword evidence="1" id="KW-0472">Membrane</keyword>
<dbReference type="STRING" id="1300349.I603_2455"/>
<comment type="caution">
    <text evidence="2">The sequence shown here is derived from an EMBL/GenBank/DDBJ whole genome shotgun (WGS) entry which is preliminary data.</text>
</comment>
<dbReference type="InterPro" id="IPR030191">
    <property type="entry name" value="CodB"/>
</dbReference>
<reference evidence="2 3" key="1">
    <citation type="submission" date="2016-06" db="EMBL/GenBank/DDBJ databases">
        <title>Genome sequence of Porphyrobacter dokdonensis DSW-74.</title>
        <authorList>
            <person name="Kim J.F."/>
            <person name="Song J.Y."/>
        </authorList>
    </citation>
    <scope>NUCLEOTIDE SEQUENCE [LARGE SCALE GENOMIC DNA]</scope>
    <source>
        <strain evidence="2 3">DSW-74</strain>
    </source>
</reference>
<keyword evidence="3" id="KW-1185">Reference proteome</keyword>
<proteinExistence type="predicted"/>
<name>A0A1A7BD85_9SPHN</name>